<dbReference type="Pfam" id="PF08240">
    <property type="entry name" value="ADH_N"/>
    <property type="match status" value="1"/>
</dbReference>
<protein>
    <submittedName>
        <fullName evidence="4">NADPH2:quinone reductase</fullName>
    </submittedName>
</protein>
<gene>
    <name evidence="4" type="ORF">A8990_107142</name>
</gene>
<dbReference type="PANTHER" id="PTHR48106:SF13">
    <property type="entry name" value="QUINONE OXIDOREDUCTASE-RELATED"/>
    <property type="match status" value="1"/>
</dbReference>
<dbReference type="OrthoDB" id="9787435at2"/>
<dbReference type="SUPFAM" id="SSF50129">
    <property type="entry name" value="GroES-like"/>
    <property type="match status" value="1"/>
</dbReference>
<evidence type="ECO:0000313" key="5">
    <source>
        <dbReference type="Proteomes" id="UP000256304"/>
    </source>
</evidence>
<dbReference type="EMBL" id="QTTN01000007">
    <property type="protein sequence ID" value="REE89046.1"/>
    <property type="molecule type" value="Genomic_DNA"/>
</dbReference>
<organism evidence="4 5">
    <name type="scientific">Paenibacillus taihuensis</name>
    <dbReference type="NCBI Taxonomy" id="1156355"/>
    <lineage>
        <taxon>Bacteria</taxon>
        <taxon>Bacillati</taxon>
        <taxon>Bacillota</taxon>
        <taxon>Bacilli</taxon>
        <taxon>Bacillales</taxon>
        <taxon>Paenibacillaceae</taxon>
        <taxon>Paenibacillus</taxon>
    </lineage>
</organism>
<dbReference type="Pfam" id="PF00107">
    <property type="entry name" value="ADH_zinc_N"/>
    <property type="match status" value="1"/>
</dbReference>
<proteinExistence type="predicted"/>
<evidence type="ECO:0000256" key="2">
    <source>
        <dbReference type="ARBA" id="ARBA00023002"/>
    </source>
</evidence>
<reference evidence="4 5" key="1">
    <citation type="submission" date="2018-08" db="EMBL/GenBank/DDBJ databases">
        <title>Genomic Encyclopedia of Type Strains, Phase III (KMG-III): the genomes of soil and plant-associated and newly described type strains.</title>
        <authorList>
            <person name="Whitman W."/>
        </authorList>
    </citation>
    <scope>NUCLEOTIDE SEQUENCE [LARGE SCALE GENOMIC DNA]</scope>
    <source>
        <strain evidence="4 5">CGMCC 1.10966</strain>
    </source>
</reference>
<evidence type="ECO:0000259" key="3">
    <source>
        <dbReference type="SMART" id="SM00829"/>
    </source>
</evidence>
<dbReference type="InterPro" id="IPR036291">
    <property type="entry name" value="NAD(P)-bd_dom_sf"/>
</dbReference>
<feature type="domain" description="Enoyl reductase (ER)" evidence="3">
    <location>
        <begin position="10"/>
        <end position="322"/>
    </location>
</feature>
<dbReference type="GO" id="GO:0070402">
    <property type="term" value="F:NADPH binding"/>
    <property type="evidence" value="ECO:0007669"/>
    <property type="project" value="TreeGrafter"/>
</dbReference>
<dbReference type="InterPro" id="IPR011032">
    <property type="entry name" value="GroES-like_sf"/>
</dbReference>
<dbReference type="RefSeq" id="WP_116188546.1">
    <property type="nucleotide sequence ID" value="NZ_QTTN01000007.1"/>
</dbReference>
<dbReference type="GO" id="GO:0005829">
    <property type="term" value="C:cytosol"/>
    <property type="evidence" value="ECO:0007669"/>
    <property type="project" value="TreeGrafter"/>
</dbReference>
<dbReference type="InterPro" id="IPR013149">
    <property type="entry name" value="ADH-like_C"/>
</dbReference>
<keyword evidence="1" id="KW-0521">NADP</keyword>
<evidence type="ECO:0000256" key="1">
    <source>
        <dbReference type="ARBA" id="ARBA00022857"/>
    </source>
</evidence>
<dbReference type="InterPro" id="IPR013154">
    <property type="entry name" value="ADH-like_N"/>
</dbReference>
<keyword evidence="2" id="KW-0560">Oxidoreductase</keyword>
<comment type="caution">
    <text evidence="4">The sequence shown here is derived from an EMBL/GenBank/DDBJ whole genome shotgun (WGS) entry which is preliminary data.</text>
</comment>
<dbReference type="GO" id="GO:0035925">
    <property type="term" value="F:mRNA 3'-UTR AU-rich region binding"/>
    <property type="evidence" value="ECO:0007669"/>
    <property type="project" value="TreeGrafter"/>
</dbReference>
<dbReference type="Proteomes" id="UP000256304">
    <property type="component" value="Unassembled WGS sequence"/>
</dbReference>
<dbReference type="InterPro" id="IPR020843">
    <property type="entry name" value="ER"/>
</dbReference>
<dbReference type="SMART" id="SM00829">
    <property type="entry name" value="PKS_ER"/>
    <property type="match status" value="1"/>
</dbReference>
<dbReference type="Gene3D" id="3.90.180.10">
    <property type="entry name" value="Medium-chain alcohol dehydrogenases, catalytic domain"/>
    <property type="match status" value="1"/>
</dbReference>
<keyword evidence="5" id="KW-1185">Reference proteome</keyword>
<name>A0A3D9S7A6_9BACL</name>
<sequence length="326" mass="33916">MKAIIVEQFGGTEHLKLVDMETPTPGPGQVLIRVKTTSVNFADIKARYGNKGAGKLPFIPGLEAAGVVEQVGKRVSTVQVGQRVLAFPHNGSYAEYIIADANLTFSLPDEVTMEAAGASGIVTFLSYKLLADLAKMEAGETVVVHSAAGGVGTTAIQVAKALSAGMVIGTVGTESKMPVAYDAGADHVLCYADGSWVEQVSALTGGTGSAIILDSVGGAVSEQSLACLAKYGRFVVFGNSSGTYAQLSTGELHASCRSILGYSLGTTRKERPEQLQAAAPQVFQLLASGKVRIKINEKLPLESAAQAQELVETRASTGKVLLVVEE</sequence>
<dbReference type="Gene3D" id="3.40.50.720">
    <property type="entry name" value="NAD(P)-binding Rossmann-like Domain"/>
    <property type="match status" value="1"/>
</dbReference>
<dbReference type="PANTHER" id="PTHR48106">
    <property type="entry name" value="QUINONE OXIDOREDUCTASE PIG3-RELATED"/>
    <property type="match status" value="1"/>
</dbReference>
<accession>A0A3D9S7A6</accession>
<dbReference type="AlphaFoldDB" id="A0A3D9S7A6"/>
<dbReference type="SUPFAM" id="SSF51735">
    <property type="entry name" value="NAD(P)-binding Rossmann-fold domains"/>
    <property type="match status" value="1"/>
</dbReference>
<evidence type="ECO:0000313" key="4">
    <source>
        <dbReference type="EMBL" id="REE89046.1"/>
    </source>
</evidence>
<dbReference type="GO" id="GO:0003960">
    <property type="term" value="F:quinone reductase (NADPH) activity"/>
    <property type="evidence" value="ECO:0007669"/>
    <property type="project" value="TreeGrafter"/>
</dbReference>